<keyword evidence="2" id="KW-0812">Transmembrane</keyword>
<keyword evidence="4" id="KW-1185">Reference proteome</keyword>
<feature type="compositionally biased region" description="Basic and acidic residues" evidence="1">
    <location>
        <begin position="352"/>
        <end position="361"/>
    </location>
</feature>
<evidence type="ECO:0000313" key="4">
    <source>
        <dbReference type="Proteomes" id="UP001240984"/>
    </source>
</evidence>
<accession>A0ABT9MW87</accession>
<evidence type="ECO:0000256" key="2">
    <source>
        <dbReference type="SAM" id="Phobius"/>
    </source>
</evidence>
<evidence type="ECO:0000313" key="3">
    <source>
        <dbReference type="EMBL" id="MDP9795526.1"/>
    </source>
</evidence>
<sequence>MAETQTVPREEPLLTIRREVVGMPGRPPFPWAAIVTGGLALLGVIVLAVSGNVTLPFDRVVTVEVLAASKSEYFNDPVVQRVLLRHGLRPHVTSRGSWEIAEQDLDGYDLVFVSGAGPATHILDVLSAQGRLTTTYKPFTAPLVLAGFREHAEALRTAGVATGGPLYYTLDMTSFFDLVAERRRWSDLGLRSENRVGVFTPRICRANSAATFMALAAFVRHGMDVPRTEAEATKLAEQVTPLVNAVGEGSEDLLVHYKRPEGRDTPIIAIYEDQFLSYQLEHREQLGAVDAERVLFYPSVSVPTEPTLIPLRRPLGERVGELLRTDPDLRRRATELGYRLTSRDSALTPDPLPDHLRDRGIPEPPVAEEGGTTLLSPRQNLLEQMIGMTGGC</sequence>
<organism evidence="3 4">
    <name type="scientific">Catenuloplanes nepalensis</name>
    <dbReference type="NCBI Taxonomy" id="587533"/>
    <lineage>
        <taxon>Bacteria</taxon>
        <taxon>Bacillati</taxon>
        <taxon>Actinomycetota</taxon>
        <taxon>Actinomycetes</taxon>
        <taxon>Micromonosporales</taxon>
        <taxon>Micromonosporaceae</taxon>
        <taxon>Catenuloplanes</taxon>
    </lineage>
</organism>
<evidence type="ECO:0000256" key="1">
    <source>
        <dbReference type="SAM" id="MobiDB-lite"/>
    </source>
</evidence>
<comment type="caution">
    <text evidence="3">The sequence shown here is derived from an EMBL/GenBank/DDBJ whole genome shotgun (WGS) entry which is preliminary data.</text>
</comment>
<dbReference type="RefSeq" id="WP_306831429.1">
    <property type="nucleotide sequence ID" value="NZ_JAUSRA010000001.1"/>
</dbReference>
<keyword evidence="2" id="KW-1133">Transmembrane helix</keyword>
<evidence type="ECO:0008006" key="5">
    <source>
        <dbReference type="Google" id="ProtNLM"/>
    </source>
</evidence>
<feature type="transmembrane region" description="Helical" evidence="2">
    <location>
        <begin position="29"/>
        <end position="49"/>
    </location>
</feature>
<dbReference type="EMBL" id="JAUSRA010000001">
    <property type="protein sequence ID" value="MDP9795526.1"/>
    <property type="molecule type" value="Genomic_DNA"/>
</dbReference>
<gene>
    <name evidence="3" type="ORF">J2S43_004038</name>
</gene>
<name>A0ABT9MW87_9ACTN</name>
<feature type="region of interest" description="Disordered" evidence="1">
    <location>
        <begin position="341"/>
        <end position="372"/>
    </location>
</feature>
<keyword evidence="2" id="KW-0472">Membrane</keyword>
<protein>
    <recommendedName>
        <fullName evidence="5">Extracellular solute-binding protein</fullName>
    </recommendedName>
</protein>
<reference evidence="3 4" key="1">
    <citation type="submission" date="2023-07" db="EMBL/GenBank/DDBJ databases">
        <title>Sequencing the genomes of 1000 actinobacteria strains.</title>
        <authorList>
            <person name="Klenk H.-P."/>
        </authorList>
    </citation>
    <scope>NUCLEOTIDE SEQUENCE [LARGE SCALE GENOMIC DNA]</scope>
    <source>
        <strain evidence="3 4">DSM 44710</strain>
    </source>
</reference>
<dbReference type="Proteomes" id="UP001240984">
    <property type="component" value="Unassembled WGS sequence"/>
</dbReference>
<proteinExistence type="predicted"/>